<keyword evidence="2" id="KW-0812">Transmembrane</keyword>
<gene>
    <name evidence="3" type="ORF">GCM10010361_07390</name>
</gene>
<dbReference type="EMBL" id="BAAABY010000007">
    <property type="protein sequence ID" value="GAA0446065.1"/>
    <property type="molecule type" value="Genomic_DNA"/>
</dbReference>
<keyword evidence="2" id="KW-1133">Transmembrane helix</keyword>
<proteinExistence type="predicted"/>
<dbReference type="RefSeq" id="WP_346092931.1">
    <property type="nucleotide sequence ID" value="NZ_BAAABY010000007.1"/>
</dbReference>
<dbReference type="PANTHER" id="PTHR40078">
    <property type="entry name" value="INTEGRAL MEMBRANE PROTEIN-RELATED"/>
    <property type="match status" value="1"/>
</dbReference>
<evidence type="ECO:0000313" key="3">
    <source>
        <dbReference type="EMBL" id="GAA0446065.1"/>
    </source>
</evidence>
<feature type="region of interest" description="Disordered" evidence="1">
    <location>
        <begin position="220"/>
        <end position="245"/>
    </location>
</feature>
<dbReference type="Proteomes" id="UP001500909">
    <property type="component" value="Unassembled WGS sequence"/>
</dbReference>
<name>A0ABP3J959_9ACTN</name>
<keyword evidence="4" id="KW-1185">Reference proteome</keyword>
<dbReference type="InterPro" id="IPR038750">
    <property type="entry name" value="YczE/YyaS-like"/>
</dbReference>
<dbReference type="Pfam" id="PF19700">
    <property type="entry name" value="DUF6198"/>
    <property type="match status" value="1"/>
</dbReference>
<reference evidence="4" key="1">
    <citation type="journal article" date="2019" name="Int. J. Syst. Evol. Microbiol.">
        <title>The Global Catalogue of Microorganisms (GCM) 10K type strain sequencing project: providing services to taxonomists for standard genome sequencing and annotation.</title>
        <authorList>
            <consortium name="The Broad Institute Genomics Platform"/>
            <consortium name="The Broad Institute Genome Sequencing Center for Infectious Disease"/>
            <person name="Wu L."/>
            <person name="Ma J."/>
        </authorList>
    </citation>
    <scope>NUCLEOTIDE SEQUENCE [LARGE SCALE GENOMIC DNA]</scope>
    <source>
        <strain evidence="4">JCM 4805</strain>
    </source>
</reference>
<keyword evidence="2" id="KW-0472">Membrane</keyword>
<protein>
    <submittedName>
        <fullName evidence="3">Membrane protein</fullName>
    </submittedName>
</protein>
<organism evidence="3 4">
    <name type="scientific">Streptomyces olivaceiscleroticus</name>
    <dbReference type="NCBI Taxonomy" id="68245"/>
    <lineage>
        <taxon>Bacteria</taxon>
        <taxon>Bacillati</taxon>
        <taxon>Actinomycetota</taxon>
        <taxon>Actinomycetes</taxon>
        <taxon>Kitasatosporales</taxon>
        <taxon>Streptomycetaceae</taxon>
        <taxon>Streptomyces</taxon>
    </lineage>
</organism>
<feature type="transmembrane region" description="Helical" evidence="2">
    <location>
        <begin position="94"/>
        <end position="114"/>
    </location>
</feature>
<dbReference type="PANTHER" id="PTHR40078:SF1">
    <property type="entry name" value="INTEGRAL MEMBRANE PROTEIN"/>
    <property type="match status" value="1"/>
</dbReference>
<sequence>MKTTSAKGSEIGPRSRHLPRRLLQLYIGLAAYGVSMGLMVRAGLGLEPWSVLNQGISEHTGVTIGTVTIIGGALILLLWIPLRQRVGLGTVSNVIVLGLVMDATIALVPAYSSWAVRIPMLALAVTLNGAATGLYISARFGPGPRDGLMTGLHLRTGRPIRLVRTCIEVTVLVVGFLLGGSVGVGTVVYALAIGPMAQFFLRIFAIKGLEEERSRVVAVQSAPERTPGAPEEQSAEREAVTGCGS</sequence>
<comment type="caution">
    <text evidence="3">The sequence shown here is derived from an EMBL/GenBank/DDBJ whole genome shotgun (WGS) entry which is preliminary data.</text>
</comment>
<feature type="transmembrane region" description="Helical" evidence="2">
    <location>
        <begin position="120"/>
        <end position="141"/>
    </location>
</feature>
<evidence type="ECO:0000256" key="1">
    <source>
        <dbReference type="SAM" id="MobiDB-lite"/>
    </source>
</evidence>
<evidence type="ECO:0000313" key="4">
    <source>
        <dbReference type="Proteomes" id="UP001500909"/>
    </source>
</evidence>
<feature type="transmembrane region" description="Helical" evidence="2">
    <location>
        <begin position="62"/>
        <end position="82"/>
    </location>
</feature>
<feature type="transmembrane region" description="Helical" evidence="2">
    <location>
        <begin position="21"/>
        <end position="42"/>
    </location>
</feature>
<accession>A0ABP3J959</accession>
<evidence type="ECO:0000256" key="2">
    <source>
        <dbReference type="SAM" id="Phobius"/>
    </source>
</evidence>